<dbReference type="EMBL" id="UOFG01000117">
    <property type="protein sequence ID" value="VAW60294.1"/>
    <property type="molecule type" value="Genomic_DNA"/>
</dbReference>
<feature type="region of interest" description="Disordered" evidence="1">
    <location>
        <begin position="253"/>
        <end position="296"/>
    </location>
</feature>
<gene>
    <name evidence="2" type="ORF">MNBD_GAMMA11-2388</name>
</gene>
<evidence type="ECO:0000256" key="1">
    <source>
        <dbReference type="SAM" id="MobiDB-lite"/>
    </source>
</evidence>
<feature type="region of interest" description="Disordered" evidence="1">
    <location>
        <begin position="168"/>
        <end position="193"/>
    </location>
</feature>
<accession>A0A3B0XVP6</accession>
<reference evidence="2" key="1">
    <citation type="submission" date="2018-06" db="EMBL/GenBank/DDBJ databases">
        <authorList>
            <person name="Zhirakovskaya E."/>
        </authorList>
    </citation>
    <scope>NUCLEOTIDE SEQUENCE</scope>
</reference>
<feature type="compositionally biased region" description="Low complexity" evidence="1">
    <location>
        <begin position="268"/>
        <end position="288"/>
    </location>
</feature>
<sequence length="582" mass="64201">MMLNHEDELSEPGTDEIHALSDTAARFSTDAGASATNTKACLSQFGKQLQTACECLNPAAHESLACFSIVIEEGLELLINEKRQLTEDEAAFLQKIPDILSEYILIPGSKIPDAKFLMHLKSRHWIRPVSADEEKVLLELLLPSPAGSTLDDNIETDTGAINSHRIDTDTSEAGQTPDNHNHPITSPDATQDAVQSITDNTVEEPFISTEEADSHATLQADNDLILDLDEFSQHLETDVINTSDNEVNIEEIDSEDNNDTIFFETPSDDSSPLFPESSSPENSGPQSSDPELSRHQKATSIKLISDELIKIIEDEKYYLIKPSFEPTVLNQQLTLIAEQIEQISHATKRVNLHGLSNSGQFIAINIHTLANRETTLSETEISLIGKWPIQMLLYLQSISEPHHETNTLNTPVTNAANRLIEYLYDNSWPAKFTVEDKLDLQLLLASPQLKVSEADETSSENSPSDVNNFNLTDRALSAETTPSETMLTDSAADRETDIAVEKNDIVLEKTPDTEAALNISEQQQELITLISDELDEIIEDGIYCIISPELDDTEAKGHLISIAEIIEHISNAIDMVGLEGLG</sequence>
<organism evidence="2">
    <name type="scientific">hydrothermal vent metagenome</name>
    <dbReference type="NCBI Taxonomy" id="652676"/>
    <lineage>
        <taxon>unclassified sequences</taxon>
        <taxon>metagenomes</taxon>
        <taxon>ecological metagenomes</taxon>
    </lineage>
</organism>
<evidence type="ECO:0000313" key="2">
    <source>
        <dbReference type="EMBL" id="VAW60294.1"/>
    </source>
</evidence>
<name>A0A3B0XVP6_9ZZZZ</name>
<protein>
    <submittedName>
        <fullName evidence="2">Uncharacterized protein</fullName>
    </submittedName>
</protein>
<feature type="compositionally biased region" description="Polar residues" evidence="1">
    <location>
        <begin position="171"/>
        <end position="193"/>
    </location>
</feature>
<proteinExistence type="predicted"/>
<feature type="non-terminal residue" evidence="2">
    <location>
        <position position="582"/>
    </location>
</feature>
<dbReference type="AlphaFoldDB" id="A0A3B0XVP6"/>